<dbReference type="GO" id="GO:0003700">
    <property type="term" value="F:DNA-binding transcription factor activity"/>
    <property type="evidence" value="ECO:0007669"/>
    <property type="project" value="InterPro"/>
</dbReference>
<evidence type="ECO:0000313" key="3">
    <source>
        <dbReference type="EMBL" id="MBC8318938.1"/>
    </source>
</evidence>
<protein>
    <submittedName>
        <fullName evidence="3">MerR family transcriptional regulator</fullName>
    </submittedName>
</protein>
<dbReference type="SUPFAM" id="SSF46955">
    <property type="entry name" value="Putative DNA-binding domain"/>
    <property type="match status" value="1"/>
</dbReference>
<dbReference type="EMBL" id="JACNJZ010000200">
    <property type="protein sequence ID" value="MBC8318938.1"/>
    <property type="molecule type" value="Genomic_DNA"/>
</dbReference>
<dbReference type="InterPro" id="IPR000551">
    <property type="entry name" value="MerR-type_HTH_dom"/>
</dbReference>
<dbReference type="SMART" id="SM00422">
    <property type="entry name" value="HTH_MERR"/>
    <property type="match status" value="1"/>
</dbReference>
<evidence type="ECO:0000313" key="4">
    <source>
        <dbReference type="Proteomes" id="UP000614424"/>
    </source>
</evidence>
<dbReference type="InterPro" id="IPR009061">
    <property type="entry name" value="DNA-bd_dom_put_sf"/>
</dbReference>
<keyword evidence="1" id="KW-0238">DNA-binding</keyword>
<dbReference type="Proteomes" id="UP000614424">
    <property type="component" value="Unassembled WGS sequence"/>
</dbReference>
<dbReference type="GO" id="GO:0003677">
    <property type="term" value="F:DNA binding"/>
    <property type="evidence" value="ECO:0007669"/>
    <property type="project" value="UniProtKB-KW"/>
</dbReference>
<reference evidence="3 4" key="1">
    <citation type="submission" date="2020-08" db="EMBL/GenBank/DDBJ databases">
        <title>Bridging the membrane lipid divide: bacteria of the FCB group superphylum have the potential to synthesize archaeal ether lipids.</title>
        <authorList>
            <person name="Villanueva L."/>
            <person name="Von Meijenfeldt F.A.B."/>
            <person name="Westbye A.B."/>
            <person name="Yadav S."/>
            <person name="Hopmans E.C."/>
            <person name="Dutilh B.E."/>
            <person name="Sinninghe Damste J.S."/>
        </authorList>
    </citation>
    <scope>NUCLEOTIDE SEQUENCE [LARGE SCALE GENOMIC DNA]</scope>
    <source>
        <strain evidence="3">NIOZ-UU47</strain>
    </source>
</reference>
<dbReference type="CDD" id="cd04765">
    <property type="entry name" value="HTH_MlrA-like_sg2"/>
    <property type="match status" value="1"/>
</dbReference>
<dbReference type="PANTHER" id="PTHR30204:SF15">
    <property type="entry name" value="BLL5018 PROTEIN"/>
    <property type="match status" value="1"/>
</dbReference>
<comment type="caution">
    <text evidence="3">The sequence shown here is derived from an EMBL/GenBank/DDBJ whole genome shotgun (WGS) entry which is preliminary data.</text>
</comment>
<feature type="domain" description="HTH merR-type" evidence="2">
    <location>
        <begin position="10"/>
        <end position="81"/>
    </location>
</feature>
<dbReference type="Gene3D" id="1.10.1660.10">
    <property type="match status" value="1"/>
</dbReference>
<dbReference type="AlphaFoldDB" id="A0A8J6TGK4"/>
<dbReference type="PANTHER" id="PTHR30204">
    <property type="entry name" value="REDOX-CYCLING DRUG-SENSING TRANSCRIPTIONAL ACTIVATOR SOXR"/>
    <property type="match status" value="1"/>
</dbReference>
<dbReference type="InterPro" id="IPR047057">
    <property type="entry name" value="MerR_fam"/>
</dbReference>
<gene>
    <name evidence="3" type="ORF">H8E41_13635</name>
</gene>
<dbReference type="Pfam" id="PF13411">
    <property type="entry name" value="MerR_1"/>
    <property type="match status" value="1"/>
</dbReference>
<evidence type="ECO:0000256" key="1">
    <source>
        <dbReference type="ARBA" id="ARBA00023125"/>
    </source>
</evidence>
<evidence type="ECO:0000259" key="2">
    <source>
        <dbReference type="PROSITE" id="PS50937"/>
    </source>
</evidence>
<proteinExistence type="predicted"/>
<accession>A0A8J6TGK4</accession>
<name>A0A8J6TGK4_9BACT</name>
<sequence length="118" mass="13803">MKAGVSDKKYYKIGEVCEITDLKQHVLRYWESEFKKFIKPHRPSTNQRLYRRCDIDNILKVKKLLRDEGYTIPGAKKFLSEGKDFEVRDPSGAADDPKKFVADLKEELVAIQKLLKKE</sequence>
<organism evidence="3 4">
    <name type="scientific">Candidatus Desulfobia pelagia</name>
    <dbReference type="NCBI Taxonomy" id="2841692"/>
    <lineage>
        <taxon>Bacteria</taxon>
        <taxon>Pseudomonadati</taxon>
        <taxon>Thermodesulfobacteriota</taxon>
        <taxon>Desulfobulbia</taxon>
        <taxon>Desulfobulbales</taxon>
        <taxon>Desulfobulbaceae</taxon>
        <taxon>Candidatus Desulfobia</taxon>
    </lineage>
</organism>
<dbReference type="PROSITE" id="PS50937">
    <property type="entry name" value="HTH_MERR_2"/>
    <property type="match status" value="1"/>
</dbReference>